<dbReference type="AlphaFoldDB" id="A0A8H6X8V0"/>
<accession>A0A8H6X8V0</accession>
<name>A0A8H6X8V0_9AGAR</name>
<evidence type="ECO:0000313" key="2">
    <source>
        <dbReference type="Proteomes" id="UP000623467"/>
    </source>
</evidence>
<dbReference type="Proteomes" id="UP000623467">
    <property type="component" value="Unassembled WGS sequence"/>
</dbReference>
<dbReference type="EMBL" id="JACAZH010000036">
    <property type="protein sequence ID" value="KAF7336602.1"/>
    <property type="molecule type" value="Genomic_DNA"/>
</dbReference>
<organism evidence="1 2">
    <name type="scientific">Mycena sanguinolenta</name>
    <dbReference type="NCBI Taxonomy" id="230812"/>
    <lineage>
        <taxon>Eukaryota</taxon>
        <taxon>Fungi</taxon>
        <taxon>Dikarya</taxon>
        <taxon>Basidiomycota</taxon>
        <taxon>Agaricomycotina</taxon>
        <taxon>Agaricomycetes</taxon>
        <taxon>Agaricomycetidae</taxon>
        <taxon>Agaricales</taxon>
        <taxon>Marasmiineae</taxon>
        <taxon>Mycenaceae</taxon>
        <taxon>Mycena</taxon>
    </lineage>
</organism>
<proteinExistence type="predicted"/>
<comment type="caution">
    <text evidence="1">The sequence shown here is derived from an EMBL/GenBank/DDBJ whole genome shotgun (WGS) entry which is preliminary data.</text>
</comment>
<sequence>MLHHDLLCEVLDAVQTTDARSFLPLSLVDRGTRALVQRRWFRVVCVSFDAPLDFGIAGSVDPSLPSGFPLFTYDRFTELARTRTSEMAGIRHLNFYSSDTVRGRDAFDVVYESCPLLETLWLEHVDWFVLAPNLRGLGSLRHLRELTIPFTYATQASALAGVDLPGVTHLHFSPVMRRQKLAVESLRSFPDMTHLGFAREPSVTCTRLAAARSPPVGVLVRGPVCTRYLHPRVVYLPLPVAVPRPRLADASLSWVAAALRARTCVGPMDDIRRRDGGARGRR</sequence>
<reference evidence="1" key="1">
    <citation type="submission" date="2020-05" db="EMBL/GenBank/DDBJ databases">
        <title>Mycena genomes resolve the evolution of fungal bioluminescence.</title>
        <authorList>
            <person name="Tsai I.J."/>
        </authorList>
    </citation>
    <scope>NUCLEOTIDE SEQUENCE</scope>
    <source>
        <strain evidence="1">160909Yilan</strain>
    </source>
</reference>
<evidence type="ECO:0000313" key="1">
    <source>
        <dbReference type="EMBL" id="KAF7336602.1"/>
    </source>
</evidence>
<protein>
    <submittedName>
        <fullName evidence="1">Uncharacterized protein</fullName>
    </submittedName>
</protein>
<gene>
    <name evidence="1" type="ORF">MSAN_02292400</name>
</gene>
<keyword evidence="2" id="KW-1185">Reference proteome</keyword>